<keyword evidence="11" id="KW-1185">Reference proteome</keyword>
<dbReference type="Gene3D" id="3.30.470.20">
    <property type="entry name" value="ATP-grasp fold, B domain"/>
    <property type="match status" value="1"/>
</dbReference>
<dbReference type="GO" id="GO:0016301">
    <property type="term" value="F:kinase activity"/>
    <property type="evidence" value="ECO:0007669"/>
    <property type="project" value="InterPro"/>
</dbReference>
<dbReference type="FunFam" id="3.30.1490.20:FF:000010">
    <property type="entry name" value="Phosphoenolpyruvate synthase"/>
    <property type="match status" value="1"/>
</dbReference>
<evidence type="ECO:0000256" key="5">
    <source>
        <dbReference type="ARBA" id="ARBA00066332"/>
    </source>
</evidence>
<dbReference type="InterPro" id="IPR036637">
    <property type="entry name" value="Phosphohistidine_dom_sf"/>
</dbReference>
<dbReference type="AlphaFoldDB" id="A0A559J0C7"/>
<dbReference type="InterPro" id="IPR008279">
    <property type="entry name" value="PEP-util_enz_mobile_dom"/>
</dbReference>
<dbReference type="EMBL" id="VNJK01000001">
    <property type="protein sequence ID" value="TVX93345.1"/>
    <property type="molecule type" value="Genomic_DNA"/>
</dbReference>
<reference evidence="10 11" key="1">
    <citation type="submission" date="2019-07" db="EMBL/GenBank/DDBJ databases">
        <authorList>
            <person name="Kim J."/>
        </authorList>
    </citation>
    <scope>NUCLEOTIDE SEQUENCE [LARGE SCALE GENOMIC DNA]</scope>
    <source>
        <strain evidence="10 11">N4</strain>
    </source>
</reference>
<dbReference type="Pfam" id="PF01326">
    <property type="entry name" value="PPDK_N"/>
    <property type="match status" value="1"/>
</dbReference>
<dbReference type="SUPFAM" id="SSF52009">
    <property type="entry name" value="Phosphohistidine domain"/>
    <property type="match status" value="1"/>
</dbReference>
<dbReference type="OrthoDB" id="9765468at2"/>
<evidence type="ECO:0000256" key="6">
    <source>
        <dbReference type="ARBA" id="ARBA00074400"/>
    </source>
</evidence>
<dbReference type="InterPro" id="IPR013815">
    <property type="entry name" value="ATP_grasp_subdomain_1"/>
</dbReference>
<evidence type="ECO:0000256" key="1">
    <source>
        <dbReference type="ARBA" id="ARBA00022741"/>
    </source>
</evidence>
<dbReference type="PANTHER" id="PTHR43615">
    <property type="entry name" value="PHOSPHOENOLPYRUVATE SYNTHASE-RELATED"/>
    <property type="match status" value="1"/>
</dbReference>
<dbReference type="NCBIfam" id="NF041857">
    <property type="entry name" value="RIF_Ptrans_rph"/>
    <property type="match status" value="1"/>
</dbReference>
<sequence length="872" mass="97765">MRSLILDFQEMNDSQLMLVGGKGLHLGKLSKLEGIQVPEGFCITTIGYQQAIEQNETYQALLDRLTILTVEDREQIAEISSAIRQSIKEVVLPSDVVNEVARYLSLLGEEHAYAVRSSATAEDLPHASFAGQQDTYLNIIGQEAILQHISKCWASLFTDRAVIYRMQNGFDHSQVYLSVIIQKMVFPQASGILFTADPITCNRKLLSIDASYGLGEALVSGLVSADCYKVQDGQIVDKRIAVKKLAIYGRKEGGVETQQLNSEQQKAQTLTEQQILQLARIGRQIEAYFGCPQDIEWCLVDGTFYIVQSRPITTLYPIPEADDQANRVYVSVGHQQMMTDPMKPLGLSFFLLTTPAPMRKAGGRLFVDITPMLASPDSREMLVNNLGQSDPLIKDALMTILERRNFITSVPNEKTTPTAPNANNNEMAAAVFQNKFEHDSTIVSDLIKRHQTSIEELKEVIQTKSGSALFDFILEDIQQLKKFLFDPQSLGVIMTAMNASAWINENMNEWLGEKGAADTISQSVPNNITSEMGLALLDVADVIRPYRDVIDYLQHVNVDIGEEELVKIEGGQESLDAIHAYLNKYGMRCAGEIDITRTRWSEKPSTLVPMILSNIKNFEPNASKRKFEQGRVEAVNKEQELLRRLKQLPHGEQKAEETKQMIDLVRNFIGYREYPKYSMVNRYFVYKQALLKEADRLVKAGIIVEKEDIYELTFEELHEVVRTHQLDYQIISKRKDEYKVYEKLTPPRVITSDGEIIAGKYKRENLPAEAIIGLAVSSGVIEGRARVILHMEDAALEEGDILVTAFTDPSWTPLFVSIKGLVTEVGGLMTHGAVIAREYGLPAVVGVEHATKLIKDGQQIRVHGTEGYIEIL</sequence>
<keyword evidence="2" id="KW-0067">ATP-binding</keyword>
<dbReference type="FunFam" id="3.50.30.10:FF:000007">
    <property type="entry name" value="Phosphoenolpyruvate synthase"/>
    <property type="match status" value="1"/>
</dbReference>
<dbReference type="InterPro" id="IPR051549">
    <property type="entry name" value="PEP_Utilizing_Enz"/>
</dbReference>
<keyword evidence="1" id="KW-0547">Nucleotide-binding</keyword>
<evidence type="ECO:0000313" key="10">
    <source>
        <dbReference type="EMBL" id="TVX93345.1"/>
    </source>
</evidence>
<evidence type="ECO:0000259" key="8">
    <source>
        <dbReference type="Pfam" id="PF00391"/>
    </source>
</evidence>
<comment type="similarity">
    <text evidence="4">Belongs to the rifampicin phosphotransferase family.</text>
</comment>
<feature type="domain" description="Pyruvate phosphate dikinase AMP/ATP-binding" evidence="9">
    <location>
        <begin position="18"/>
        <end position="315"/>
    </location>
</feature>
<dbReference type="Gene3D" id="3.30.1490.20">
    <property type="entry name" value="ATP-grasp fold, A domain"/>
    <property type="match status" value="1"/>
</dbReference>
<dbReference type="InterPro" id="IPR002192">
    <property type="entry name" value="PPDK_AMP/ATP-bd"/>
</dbReference>
<evidence type="ECO:0000256" key="2">
    <source>
        <dbReference type="ARBA" id="ARBA00022840"/>
    </source>
</evidence>
<dbReference type="EC" id="2.7.9.6" evidence="5"/>
<dbReference type="NCBIfam" id="NF004877">
    <property type="entry name" value="PRK06241.1-2"/>
    <property type="match status" value="1"/>
</dbReference>
<keyword evidence="10" id="KW-0808">Transferase</keyword>
<dbReference type="NCBIfam" id="NF004879">
    <property type="entry name" value="PRK06241.1-4"/>
    <property type="match status" value="1"/>
</dbReference>
<comment type="catalytic activity">
    <reaction evidence="3">
        <text>rifampicin + ATP + H2O = 21-phosphorifampicin + AMP + phosphate + 2 H(+)</text>
        <dbReference type="Rhea" id="RHEA:56304"/>
        <dbReference type="ChEBI" id="CHEBI:15377"/>
        <dbReference type="ChEBI" id="CHEBI:15378"/>
        <dbReference type="ChEBI" id="CHEBI:30616"/>
        <dbReference type="ChEBI" id="CHEBI:43474"/>
        <dbReference type="ChEBI" id="CHEBI:71365"/>
        <dbReference type="ChEBI" id="CHEBI:140195"/>
        <dbReference type="ChEBI" id="CHEBI:456215"/>
        <dbReference type="EC" id="2.7.9.6"/>
    </reaction>
    <physiologicalReaction direction="left-to-right" evidence="3">
        <dbReference type="Rhea" id="RHEA:56305"/>
    </physiologicalReaction>
</comment>
<evidence type="ECO:0000259" key="9">
    <source>
        <dbReference type="Pfam" id="PF01326"/>
    </source>
</evidence>
<dbReference type="Proteomes" id="UP000318102">
    <property type="component" value="Unassembled WGS sequence"/>
</dbReference>
<dbReference type="GO" id="GO:0005524">
    <property type="term" value="F:ATP binding"/>
    <property type="evidence" value="ECO:0007669"/>
    <property type="project" value="UniProtKB-KW"/>
</dbReference>
<dbReference type="RefSeq" id="WP_144989739.1">
    <property type="nucleotide sequence ID" value="NZ_VNJK01000001.1"/>
</dbReference>
<dbReference type="NCBIfam" id="NF004878">
    <property type="entry name" value="PRK06241.1-3"/>
    <property type="match status" value="1"/>
</dbReference>
<accession>A0A559J0C7</accession>
<comment type="caution">
    <text evidence="10">The sequence shown here is derived from an EMBL/GenBank/DDBJ whole genome shotgun (WGS) entry which is preliminary data.</text>
</comment>
<dbReference type="Pfam" id="PF00391">
    <property type="entry name" value="PEP-utilizers"/>
    <property type="match status" value="1"/>
</dbReference>
<evidence type="ECO:0000256" key="7">
    <source>
        <dbReference type="ARBA" id="ARBA00076136"/>
    </source>
</evidence>
<evidence type="ECO:0000313" key="11">
    <source>
        <dbReference type="Proteomes" id="UP000318102"/>
    </source>
</evidence>
<dbReference type="Gene3D" id="3.50.30.10">
    <property type="entry name" value="Phosphohistidine domain"/>
    <property type="match status" value="1"/>
</dbReference>
<feature type="domain" description="PEP-utilising enzyme mobile" evidence="8">
    <location>
        <begin position="796"/>
        <end position="867"/>
    </location>
</feature>
<protein>
    <recommendedName>
        <fullName evidence="6">Rifampicin phosphotransferase</fullName>
        <ecNumber evidence="5">2.7.9.6</ecNumber>
    </recommendedName>
    <alternativeName>
        <fullName evidence="7">Rifampin phosphotransferase</fullName>
    </alternativeName>
</protein>
<evidence type="ECO:0000256" key="4">
    <source>
        <dbReference type="ARBA" id="ARBA00061332"/>
    </source>
</evidence>
<name>A0A559J0C7_9BACL</name>
<organism evidence="10 11">
    <name type="scientific">Paenibacillus agilis</name>
    <dbReference type="NCBI Taxonomy" id="3020863"/>
    <lineage>
        <taxon>Bacteria</taxon>
        <taxon>Bacillati</taxon>
        <taxon>Bacillota</taxon>
        <taxon>Bacilli</taxon>
        <taxon>Bacillales</taxon>
        <taxon>Paenibacillaceae</taxon>
        <taxon>Paenibacillus</taxon>
    </lineage>
</organism>
<gene>
    <name evidence="10" type="primary">ppsA</name>
    <name evidence="10" type="ORF">FPZ44_09930</name>
</gene>
<dbReference type="PANTHER" id="PTHR43615:SF1">
    <property type="entry name" value="PPDK_N DOMAIN-CONTAINING PROTEIN"/>
    <property type="match status" value="1"/>
</dbReference>
<dbReference type="SUPFAM" id="SSF56059">
    <property type="entry name" value="Glutathione synthetase ATP-binding domain-like"/>
    <property type="match status" value="1"/>
</dbReference>
<proteinExistence type="inferred from homology"/>
<evidence type="ECO:0000256" key="3">
    <source>
        <dbReference type="ARBA" id="ARBA00051922"/>
    </source>
</evidence>